<dbReference type="SUPFAM" id="SSF48371">
    <property type="entry name" value="ARM repeat"/>
    <property type="match status" value="6"/>
</dbReference>
<dbReference type="OrthoDB" id="2113814at2759"/>
<feature type="repeat" description="CHCR" evidence="7">
    <location>
        <begin position="845"/>
        <end position="984"/>
    </location>
</feature>
<comment type="similarity">
    <text evidence="1 6">Belongs to the clathrin heavy chain family.</text>
</comment>
<dbReference type="GO" id="GO:0030130">
    <property type="term" value="C:clathrin coat of trans-Golgi network vesicle"/>
    <property type="evidence" value="ECO:0007669"/>
    <property type="project" value="InterPro"/>
</dbReference>
<dbReference type="GO" id="GO:0032051">
    <property type="term" value="F:clathrin light chain binding"/>
    <property type="evidence" value="ECO:0007669"/>
    <property type="project" value="InterPro"/>
</dbReference>
<dbReference type="FunFam" id="2.130.10.110:FF:000003">
    <property type="entry name" value="Clathrin heavy chain"/>
    <property type="match status" value="1"/>
</dbReference>
<dbReference type="Proteomes" id="UP000799324">
    <property type="component" value="Unassembled WGS sequence"/>
</dbReference>
<dbReference type="SUPFAM" id="SSF50989">
    <property type="entry name" value="Clathrin heavy-chain terminal domain"/>
    <property type="match status" value="1"/>
</dbReference>
<dbReference type="Gene3D" id="1.25.40.730">
    <property type="match status" value="1"/>
</dbReference>
<dbReference type="FunFam" id="1.25.40.10:FF:000082">
    <property type="entry name" value="Clathrin heavy chain"/>
    <property type="match status" value="1"/>
</dbReference>
<sequence>MAQRPIPLQVEQPVLLPNLNIQPASISWQNCTLESDHYVCVRQQSSDANSPAETVILDLKNLNNIVRRPIRADSAIMHLTEPVIALRAQQRTLQLFNLQTKARLSTYTHHEDIIFWRWISQTTLALVSTQSVYHWEVMTGTTDAPNPVKIFDRQAQMESCQIINYVVNDDYSWSCLVGISSGPGGGIRGSMQLFSKARNVSQPLEGHAATFGSIRLDGASQDTKLFAFAVRLQTGEAKLNIVEVDHDPSNPVFPKRLINVHWPTEGNADFPLGIHIANKYGLIMVVTKFGFIHLHDLETGTALFLNRISEETVFTSARDDDGKGVVIINKRGQVLHTTIKEEALIPYVMDNPACAEIAYKLASKGGLPGADNLYQQRFESLMQQANYSDAAKVAASSPRGFLRTRATMDRLRTAPTQQGSITVLLQYFGYLLDQGGLNREETLELARPVLAQGRKHLIEKWNKEGKLTCSEELGDLAKPHDLNLALAIYKAANVPQKTVAALAELGQFDLILRYCDSVGYQPDYNVLLQHIVRVNPEKGAEFAATLAKHEGGPLISIDRVTDIFQSQGMIQQATAFLLDVLSPNLPEQGHLQTKLLEMNLIHAPQVADAILGNDMFSHYDKARISQLCEQAGLLTRALEHNDDPSAIKRIIVQTDKLPEEWLINYFGQLTVELSLECLDEMMKVNIRQNLQSVIRIAQKYSDLLGANRIIELLEKYRTAEGLYFYLGAIVNVSEDKDVHFKYIEAATRVGQLGEVERICRESNFYDAEKVKNFLKEANLSEQLPLIIVCDRFNFIHDLVLYLYKNQQFKSIEVYVQRVNPSRTPAVIGGLLDVDCDEGIIKGLLASVTPSSIPIDELVAEVESRNRLKLLLPFLEQTLAAGNQQQAVYNALAKIYIDSNNNPERFLKDNDQYDSLVVGKYCEKRDPNLAFIAYQKGQNDLELINITNENSMFKAQARYLLERADSEIWEYVLSANNMHRRSLVDQVTSTAVPASTDPDKVSVAVKAFITSDMPTELIELLEKIILEPSTFSDNPSLQNLLMLTAAKSDRGRMMNYIHQLTNYTPDDIAQQCIEVGMYEEAFEIFKKHDNHVEAINVLIDHIASIDRSQDYADRVDTPEVWSRVAKAQLDGLRVTDSIESYIRAQDPSNFLEVIEIATHAGKDEDLIKFLRMARKTLREVPVDTALAFCYARTNQLPELEDFLRAANVADVEASGDKAYEEDYHEAAKIFYTSISNWAKLATTLVHLEDYQAAVECARKANSVKVWRQVNEACVAKKEFRLAQICGLNLIVHAEELTDLVRQYERNGYFDELIGLLEAGLGLERAHMGIFTELGIALSKYHPERVMEHLRLFWSRINIPKMIRASEEAHLWPEVVFLYVHYDEFDNAALAMMERAADAWEHQSFKDTITKVTNLEIYYRALSFYLEEQPTLLTDLLQALTPRIDVNRVVRMFLKSDNIPLIKPFLLNVQSQNKREVNNALNELLIEEEDYKTLRDSVNNYDNYDPVDLAQRLERHDLIFFRQIAADIYRKNKRWEKSITLSKQDRLFKDAIETAAISGKADVVEELLRYFVDIGSRECYTGMLYACYDLIRPDVVMEVSWRHGLHDFTMPYMINLMYRQATDLETLKKDNEERKAREATQQKKEEDTPILGSRLMLTQGPIGSAPSPGPYGQSNGIAPQPTGGFRAY</sequence>
<evidence type="ECO:0000256" key="3">
    <source>
        <dbReference type="ARBA" id="ARBA00023136"/>
    </source>
</evidence>
<feature type="repeat" description="CHCR" evidence="7">
    <location>
        <begin position="1435"/>
        <end position="1578"/>
    </location>
</feature>
<evidence type="ECO:0000256" key="5">
    <source>
        <dbReference type="ARBA" id="ARBA00023329"/>
    </source>
</evidence>
<comment type="function">
    <text evidence="6">Clathrin is the major protein of the polyhedral coat of coated pits and vesicles.</text>
</comment>
<dbReference type="GO" id="GO:0030479">
    <property type="term" value="C:actin cortical patch"/>
    <property type="evidence" value="ECO:0007669"/>
    <property type="project" value="TreeGrafter"/>
</dbReference>
<feature type="repeat" description="CHCR" evidence="7">
    <location>
        <begin position="1286"/>
        <end position="1432"/>
    </location>
</feature>
<feature type="repeat" description="CHCR" evidence="7">
    <location>
        <begin position="991"/>
        <end position="1136"/>
    </location>
</feature>
<dbReference type="InterPro" id="IPR016341">
    <property type="entry name" value="Clathrin_heavy_chain"/>
</dbReference>
<keyword evidence="10" id="KW-1185">Reference proteome</keyword>
<dbReference type="Pfam" id="PF00637">
    <property type="entry name" value="Clathrin"/>
    <property type="match status" value="7"/>
</dbReference>
<protein>
    <recommendedName>
        <fullName evidence="6">Clathrin heavy chain</fullName>
    </recommendedName>
</protein>
<dbReference type="FunFam" id="1.25.40.10:FF:000005">
    <property type="entry name" value="Clathrin heavy chain"/>
    <property type="match status" value="1"/>
</dbReference>
<dbReference type="GO" id="GO:0006895">
    <property type="term" value="P:Golgi to endosome transport"/>
    <property type="evidence" value="ECO:0007669"/>
    <property type="project" value="TreeGrafter"/>
</dbReference>
<evidence type="ECO:0000256" key="7">
    <source>
        <dbReference type="PROSITE-ProRule" id="PRU01006"/>
    </source>
</evidence>
<dbReference type="InterPro" id="IPR011990">
    <property type="entry name" value="TPR-like_helical_dom_sf"/>
</dbReference>
<keyword evidence="5 6" id="KW-0968">Cytoplasmic vesicle</keyword>
<feature type="repeat" description="CHCR" evidence="7">
    <location>
        <begin position="548"/>
        <end position="694"/>
    </location>
</feature>
<evidence type="ECO:0000256" key="1">
    <source>
        <dbReference type="ARBA" id="ARBA00009535"/>
    </source>
</evidence>
<dbReference type="GO" id="GO:0005829">
    <property type="term" value="C:cytosol"/>
    <property type="evidence" value="ECO:0007669"/>
    <property type="project" value="GOC"/>
</dbReference>
<keyword evidence="3 6" id="KW-0472">Membrane</keyword>
<dbReference type="GO" id="GO:0006898">
    <property type="term" value="P:receptor-mediated endocytosis"/>
    <property type="evidence" value="ECO:0007669"/>
    <property type="project" value="TreeGrafter"/>
</dbReference>
<dbReference type="FunFam" id="1.25.40.730:FF:000003">
    <property type="entry name" value="Clathrin heavy chain"/>
    <property type="match status" value="1"/>
</dbReference>
<feature type="repeat" description="CHCR" evidence="7">
    <location>
        <begin position="697"/>
        <end position="839"/>
    </location>
</feature>
<dbReference type="SMART" id="SM00299">
    <property type="entry name" value="CLH"/>
    <property type="match status" value="7"/>
</dbReference>
<reference evidence="9" key="1">
    <citation type="journal article" date="2020" name="Stud. Mycol.">
        <title>101 Dothideomycetes genomes: a test case for predicting lifestyles and emergence of pathogens.</title>
        <authorList>
            <person name="Haridas S."/>
            <person name="Albert R."/>
            <person name="Binder M."/>
            <person name="Bloem J."/>
            <person name="Labutti K."/>
            <person name="Salamov A."/>
            <person name="Andreopoulos B."/>
            <person name="Baker S."/>
            <person name="Barry K."/>
            <person name="Bills G."/>
            <person name="Bluhm B."/>
            <person name="Cannon C."/>
            <person name="Castanera R."/>
            <person name="Culley D."/>
            <person name="Daum C."/>
            <person name="Ezra D."/>
            <person name="Gonzalez J."/>
            <person name="Henrissat B."/>
            <person name="Kuo A."/>
            <person name="Liang C."/>
            <person name="Lipzen A."/>
            <person name="Lutzoni F."/>
            <person name="Magnuson J."/>
            <person name="Mondo S."/>
            <person name="Nolan M."/>
            <person name="Ohm R."/>
            <person name="Pangilinan J."/>
            <person name="Park H.-J."/>
            <person name="Ramirez L."/>
            <person name="Alfaro M."/>
            <person name="Sun H."/>
            <person name="Tritt A."/>
            <person name="Yoshinaga Y."/>
            <person name="Zwiers L.-H."/>
            <person name="Turgeon B."/>
            <person name="Goodwin S."/>
            <person name="Spatafora J."/>
            <person name="Crous P."/>
            <person name="Grigoriev I."/>
        </authorList>
    </citation>
    <scope>NUCLEOTIDE SEQUENCE</scope>
    <source>
        <strain evidence="9">CBS 122681</strain>
    </source>
</reference>
<evidence type="ECO:0000313" key="9">
    <source>
        <dbReference type="EMBL" id="KAF2652556.1"/>
    </source>
</evidence>
<dbReference type="Pfam" id="PF13838">
    <property type="entry name" value="Clathrin_H_link"/>
    <property type="match status" value="1"/>
</dbReference>
<feature type="region of interest" description="Disordered" evidence="8">
    <location>
        <begin position="1630"/>
        <end position="1686"/>
    </location>
</feature>
<dbReference type="FunFam" id="1.25.40.10:FF:000002">
    <property type="entry name" value="Clathrin heavy chain"/>
    <property type="match status" value="1"/>
</dbReference>
<dbReference type="GO" id="GO:0030132">
    <property type="term" value="C:clathrin coat of coated pit"/>
    <property type="evidence" value="ECO:0007669"/>
    <property type="project" value="InterPro"/>
</dbReference>
<dbReference type="InterPro" id="IPR016025">
    <property type="entry name" value="Clathrin_H-chain_N"/>
</dbReference>
<feature type="repeat" description="CHCR" evidence="7">
    <location>
        <begin position="1140"/>
        <end position="1281"/>
    </location>
</feature>
<dbReference type="Gene3D" id="2.130.10.110">
    <property type="entry name" value="Clathrin heavy-chain terminal domain"/>
    <property type="match status" value="1"/>
</dbReference>
<dbReference type="PROSITE" id="PS50236">
    <property type="entry name" value="CHCR"/>
    <property type="match status" value="7"/>
</dbReference>
<evidence type="ECO:0000256" key="2">
    <source>
        <dbReference type="ARBA" id="ARBA00022737"/>
    </source>
</evidence>
<dbReference type="Gene3D" id="1.25.40.10">
    <property type="entry name" value="Tetratricopeptide repeat domain"/>
    <property type="match status" value="3"/>
</dbReference>
<dbReference type="InterPro" id="IPR000547">
    <property type="entry name" value="Clathrin_H-chain/VPS_repeat"/>
</dbReference>
<name>A0A6A6SXZ6_9PLEO</name>
<dbReference type="PANTHER" id="PTHR10292:SF1">
    <property type="entry name" value="CLATHRIN HEAVY CHAIN"/>
    <property type="match status" value="1"/>
</dbReference>
<dbReference type="InterPro" id="IPR055358">
    <property type="entry name" value="CHCR"/>
</dbReference>
<accession>A0A6A6SXZ6</accession>
<feature type="compositionally biased region" description="Basic and acidic residues" evidence="8">
    <location>
        <begin position="1630"/>
        <end position="1645"/>
    </location>
</feature>
<keyword evidence="4 6" id="KW-0168">Coated pit</keyword>
<dbReference type="GO" id="GO:0006886">
    <property type="term" value="P:intracellular protein transport"/>
    <property type="evidence" value="ECO:0007669"/>
    <property type="project" value="UniProtKB-UniRule"/>
</dbReference>
<evidence type="ECO:0000256" key="8">
    <source>
        <dbReference type="SAM" id="MobiDB-lite"/>
    </source>
</evidence>
<dbReference type="GO" id="GO:0071439">
    <property type="term" value="C:clathrin complex"/>
    <property type="evidence" value="ECO:0007669"/>
    <property type="project" value="InterPro"/>
</dbReference>
<dbReference type="PANTHER" id="PTHR10292">
    <property type="entry name" value="CLATHRIN HEAVY CHAIN RELATED"/>
    <property type="match status" value="1"/>
</dbReference>
<evidence type="ECO:0000256" key="6">
    <source>
        <dbReference type="PIRNR" id="PIRNR002290"/>
    </source>
</evidence>
<organism evidence="9 10">
    <name type="scientific">Lophiostoma macrostomum CBS 122681</name>
    <dbReference type="NCBI Taxonomy" id="1314788"/>
    <lineage>
        <taxon>Eukaryota</taxon>
        <taxon>Fungi</taxon>
        <taxon>Dikarya</taxon>
        <taxon>Ascomycota</taxon>
        <taxon>Pezizomycotina</taxon>
        <taxon>Dothideomycetes</taxon>
        <taxon>Pleosporomycetidae</taxon>
        <taxon>Pleosporales</taxon>
        <taxon>Lophiostomataceae</taxon>
        <taxon>Lophiostoma</taxon>
    </lineage>
</organism>
<keyword evidence="2" id="KW-0677">Repeat</keyword>
<dbReference type="GO" id="GO:0005198">
    <property type="term" value="F:structural molecule activity"/>
    <property type="evidence" value="ECO:0007669"/>
    <property type="project" value="InterPro"/>
</dbReference>
<dbReference type="InterPro" id="IPR016024">
    <property type="entry name" value="ARM-type_fold"/>
</dbReference>
<comment type="subcellular location">
    <subcellularLocation>
        <location evidence="6">Cytoplasmic vesicle membrane</location>
        <topology evidence="6">Peripheral membrane protein</topology>
        <orientation evidence="6">Cytoplasmic side</orientation>
    </subcellularLocation>
    <subcellularLocation>
        <location evidence="6">Membrane</location>
        <location evidence="6">Coated pit</location>
        <topology evidence="6">Peripheral membrane protein</topology>
        <orientation evidence="6">Cytoplasmic side</orientation>
    </subcellularLocation>
</comment>
<dbReference type="EMBL" id="MU004399">
    <property type="protein sequence ID" value="KAF2652556.1"/>
    <property type="molecule type" value="Genomic_DNA"/>
</dbReference>
<dbReference type="FunFam" id="1.25.40.10:FF:000001">
    <property type="entry name" value="Clathrin heavy chain"/>
    <property type="match status" value="1"/>
</dbReference>
<gene>
    <name evidence="9" type="ORF">K491DRAFT_695516</name>
</gene>
<proteinExistence type="inferred from homology"/>
<dbReference type="PIRSF" id="PIRSF002290">
    <property type="entry name" value="Clathrin_H_chain"/>
    <property type="match status" value="1"/>
</dbReference>
<evidence type="ECO:0000313" key="10">
    <source>
        <dbReference type="Proteomes" id="UP000799324"/>
    </source>
</evidence>
<evidence type="ECO:0000256" key="4">
    <source>
        <dbReference type="ARBA" id="ARBA00023176"/>
    </source>
</evidence>